<accession>A0A918XBE1</accession>
<sequence>MTTVEGYHLRPSATVLRLREDFPDFLIFELRNERCLPSFVATCTRNGDGRPELIVRGCAEQLRQALETLGGDQA</sequence>
<comment type="caution">
    <text evidence="1">The sequence shown here is derived from an EMBL/GenBank/DDBJ whole genome shotgun (WGS) entry which is preliminary data.</text>
</comment>
<evidence type="ECO:0000313" key="1">
    <source>
        <dbReference type="EMBL" id="GHD24683.1"/>
    </source>
</evidence>
<name>A0A918XBE1_9ACTN</name>
<gene>
    <name evidence="1" type="ORF">GCM10007147_21050</name>
</gene>
<evidence type="ECO:0000313" key="2">
    <source>
        <dbReference type="Proteomes" id="UP000654947"/>
    </source>
</evidence>
<dbReference type="Proteomes" id="UP000654947">
    <property type="component" value="Unassembled WGS sequence"/>
</dbReference>
<dbReference type="EMBL" id="BMXL01000008">
    <property type="protein sequence ID" value="GHD24683.1"/>
    <property type="molecule type" value="Genomic_DNA"/>
</dbReference>
<keyword evidence="2" id="KW-1185">Reference proteome</keyword>
<organism evidence="1 2">
    <name type="scientific">Nocardiopsis kunsanensis</name>
    <dbReference type="NCBI Taxonomy" id="141693"/>
    <lineage>
        <taxon>Bacteria</taxon>
        <taxon>Bacillati</taxon>
        <taxon>Actinomycetota</taxon>
        <taxon>Actinomycetes</taxon>
        <taxon>Streptosporangiales</taxon>
        <taxon>Nocardiopsidaceae</taxon>
        <taxon>Nocardiopsis</taxon>
    </lineage>
</organism>
<dbReference type="RefSeq" id="WP_017577161.1">
    <property type="nucleotide sequence ID" value="NZ_BMXL01000008.1"/>
</dbReference>
<dbReference type="AlphaFoldDB" id="A0A918XBE1"/>
<reference evidence="1 2" key="1">
    <citation type="journal article" date="2014" name="Int. J. Syst. Evol. Microbiol.">
        <title>Complete genome sequence of Corynebacterium casei LMG S-19264T (=DSM 44701T), isolated from a smear-ripened cheese.</title>
        <authorList>
            <consortium name="US DOE Joint Genome Institute (JGI-PGF)"/>
            <person name="Walter F."/>
            <person name="Albersmeier A."/>
            <person name="Kalinowski J."/>
            <person name="Ruckert C."/>
        </authorList>
    </citation>
    <scope>NUCLEOTIDE SEQUENCE [LARGE SCALE GENOMIC DNA]</scope>
    <source>
        <strain evidence="1 2">KCTC 19473</strain>
    </source>
</reference>
<protein>
    <submittedName>
        <fullName evidence="1">Uncharacterized protein</fullName>
    </submittedName>
</protein>
<proteinExistence type="predicted"/>